<name>A0ABX0SJ60_9ACTN</name>
<accession>A0ABX0SJ60</accession>
<protein>
    <submittedName>
        <fullName evidence="1">Uncharacterized protein</fullName>
    </submittedName>
</protein>
<evidence type="ECO:0000313" key="1">
    <source>
        <dbReference type="EMBL" id="NIH58006.1"/>
    </source>
</evidence>
<sequence>MTNADQTDSRLLVALVSWALTGEEAPGEDATPAGIVAALARSGWDAARITGDRDEQRAAGQAWPRLPDANRRAGVGSAQLHTVAQAVCHELGLDARPRVRDWTMPLSQHDRALLAERPPHHGSVG</sequence>
<reference evidence="1 2" key="1">
    <citation type="submission" date="2020-02" db="EMBL/GenBank/DDBJ databases">
        <title>Sequencing the genomes of 1000 actinobacteria strains.</title>
        <authorList>
            <person name="Klenk H.-P."/>
        </authorList>
    </citation>
    <scope>NUCLEOTIDE SEQUENCE [LARGE SCALE GENOMIC DNA]</scope>
    <source>
        <strain evidence="1 2">DSM 19609</strain>
    </source>
</reference>
<dbReference type="RefSeq" id="WP_167168617.1">
    <property type="nucleotide sequence ID" value="NZ_BAAAOO010000007.1"/>
</dbReference>
<comment type="caution">
    <text evidence="1">The sequence shown here is derived from an EMBL/GenBank/DDBJ whole genome shotgun (WGS) entry which is preliminary data.</text>
</comment>
<organism evidence="1 2">
    <name type="scientific">Brooklawnia cerclae</name>
    <dbReference type="NCBI Taxonomy" id="349934"/>
    <lineage>
        <taxon>Bacteria</taxon>
        <taxon>Bacillati</taxon>
        <taxon>Actinomycetota</taxon>
        <taxon>Actinomycetes</taxon>
        <taxon>Propionibacteriales</taxon>
        <taxon>Propionibacteriaceae</taxon>
        <taxon>Brooklawnia</taxon>
    </lineage>
</organism>
<proteinExistence type="predicted"/>
<evidence type="ECO:0000313" key="2">
    <source>
        <dbReference type="Proteomes" id="UP000749311"/>
    </source>
</evidence>
<gene>
    <name evidence="1" type="ORF">FB473_002651</name>
</gene>
<dbReference type="Proteomes" id="UP000749311">
    <property type="component" value="Unassembled WGS sequence"/>
</dbReference>
<dbReference type="EMBL" id="JAAMOZ010000001">
    <property type="protein sequence ID" value="NIH58006.1"/>
    <property type="molecule type" value="Genomic_DNA"/>
</dbReference>
<keyword evidence="2" id="KW-1185">Reference proteome</keyword>